<keyword evidence="2" id="KW-0012">Acyltransferase</keyword>
<organism evidence="5 6">
    <name type="scientific">Kistimonas scapharcae</name>
    <dbReference type="NCBI Taxonomy" id="1036133"/>
    <lineage>
        <taxon>Bacteria</taxon>
        <taxon>Pseudomonadati</taxon>
        <taxon>Pseudomonadota</taxon>
        <taxon>Gammaproteobacteria</taxon>
        <taxon>Oceanospirillales</taxon>
        <taxon>Endozoicomonadaceae</taxon>
        <taxon>Kistimonas</taxon>
    </lineage>
</organism>
<keyword evidence="6" id="KW-1185">Reference proteome</keyword>
<dbReference type="EMBL" id="BAABFL010000418">
    <property type="protein sequence ID" value="GAA4650752.1"/>
    <property type="molecule type" value="Genomic_DNA"/>
</dbReference>
<dbReference type="PANTHER" id="PTHR43792:SF8">
    <property type="entry name" value="[RIBOSOMAL PROTEIN US5]-ALANINE N-ACETYLTRANSFERASE"/>
    <property type="match status" value="1"/>
</dbReference>
<dbReference type="CDD" id="cd04301">
    <property type="entry name" value="NAT_SF"/>
    <property type="match status" value="1"/>
</dbReference>
<dbReference type="RefSeq" id="WP_345196987.1">
    <property type="nucleotide sequence ID" value="NZ_BAABFL010000418.1"/>
</dbReference>
<evidence type="ECO:0000256" key="3">
    <source>
        <dbReference type="ARBA" id="ARBA00038502"/>
    </source>
</evidence>
<dbReference type="InterPro" id="IPR051531">
    <property type="entry name" value="N-acetyltransferase"/>
</dbReference>
<evidence type="ECO:0000256" key="1">
    <source>
        <dbReference type="ARBA" id="ARBA00022679"/>
    </source>
</evidence>
<protein>
    <submittedName>
        <fullName evidence="5">GNAT family N-acetyltransferase</fullName>
    </submittedName>
</protein>
<gene>
    <name evidence="5" type="ORF">GCM10023116_30350</name>
</gene>
<feature type="domain" description="N-acetyltransferase" evidence="4">
    <location>
        <begin position="9"/>
        <end position="167"/>
    </location>
</feature>
<comment type="caution">
    <text evidence="5">The sequence shown here is derived from an EMBL/GenBank/DDBJ whole genome shotgun (WGS) entry which is preliminary data.</text>
</comment>
<sequence>MDIQLTDDVSLRSLLYGDASGLAKHGDNPNIAVNQRESFPVPYTIEHARHWIQHAKEHETESRFAIATNKEAIGEIGFLVQGDVHRNSAEISFWISEEYWGQGIVTKAVNSVAEYAFKKRGIKRLFADVIEYNIGSQKVLVKCGFQLEGILRKNICKNGKYYDQYVYARLDEDDYPTIH</sequence>
<evidence type="ECO:0000256" key="2">
    <source>
        <dbReference type="ARBA" id="ARBA00023315"/>
    </source>
</evidence>
<accession>A0ABP8V4M1</accession>
<dbReference type="InterPro" id="IPR000182">
    <property type="entry name" value="GNAT_dom"/>
</dbReference>
<dbReference type="PROSITE" id="PS51186">
    <property type="entry name" value="GNAT"/>
    <property type="match status" value="1"/>
</dbReference>
<dbReference type="InterPro" id="IPR016181">
    <property type="entry name" value="Acyl_CoA_acyltransferase"/>
</dbReference>
<keyword evidence="1" id="KW-0808">Transferase</keyword>
<evidence type="ECO:0000313" key="5">
    <source>
        <dbReference type="EMBL" id="GAA4650752.1"/>
    </source>
</evidence>
<dbReference type="Pfam" id="PF13302">
    <property type="entry name" value="Acetyltransf_3"/>
    <property type="match status" value="1"/>
</dbReference>
<evidence type="ECO:0000313" key="6">
    <source>
        <dbReference type="Proteomes" id="UP001500604"/>
    </source>
</evidence>
<proteinExistence type="inferred from homology"/>
<comment type="similarity">
    <text evidence="3">Belongs to the acetyltransferase family. RimJ subfamily.</text>
</comment>
<reference evidence="6" key="1">
    <citation type="journal article" date="2019" name="Int. J. Syst. Evol. Microbiol.">
        <title>The Global Catalogue of Microorganisms (GCM) 10K type strain sequencing project: providing services to taxonomists for standard genome sequencing and annotation.</title>
        <authorList>
            <consortium name="The Broad Institute Genomics Platform"/>
            <consortium name="The Broad Institute Genome Sequencing Center for Infectious Disease"/>
            <person name="Wu L."/>
            <person name="Ma J."/>
        </authorList>
    </citation>
    <scope>NUCLEOTIDE SEQUENCE [LARGE SCALE GENOMIC DNA]</scope>
    <source>
        <strain evidence="6">JCM 17805</strain>
    </source>
</reference>
<dbReference type="Gene3D" id="3.40.630.30">
    <property type="match status" value="1"/>
</dbReference>
<dbReference type="Proteomes" id="UP001500604">
    <property type="component" value="Unassembled WGS sequence"/>
</dbReference>
<dbReference type="PANTHER" id="PTHR43792">
    <property type="entry name" value="GNAT FAMILY, PUTATIVE (AFU_ORTHOLOGUE AFUA_3G00765)-RELATED-RELATED"/>
    <property type="match status" value="1"/>
</dbReference>
<name>A0ABP8V4M1_9GAMM</name>
<dbReference type="SUPFAM" id="SSF55729">
    <property type="entry name" value="Acyl-CoA N-acyltransferases (Nat)"/>
    <property type="match status" value="1"/>
</dbReference>
<evidence type="ECO:0000259" key="4">
    <source>
        <dbReference type="PROSITE" id="PS51186"/>
    </source>
</evidence>